<dbReference type="Pfam" id="PF02563">
    <property type="entry name" value="Poly_export"/>
    <property type="match status" value="1"/>
</dbReference>
<dbReference type="PANTHER" id="PTHR33619:SF3">
    <property type="entry name" value="POLYSACCHARIDE EXPORT PROTEIN GFCE-RELATED"/>
    <property type="match status" value="1"/>
</dbReference>
<accession>A0A844B4M9</accession>
<evidence type="ECO:0000256" key="6">
    <source>
        <dbReference type="ARBA" id="ARBA00022692"/>
    </source>
</evidence>
<keyword evidence="10" id="KW-0626">Porin</keyword>
<name>A0A844B4M9_9RHOB</name>
<evidence type="ECO:0000256" key="8">
    <source>
        <dbReference type="ARBA" id="ARBA00023047"/>
    </source>
</evidence>
<evidence type="ECO:0000256" key="7">
    <source>
        <dbReference type="ARBA" id="ARBA00022729"/>
    </source>
</evidence>
<keyword evidence="4" id="KW-1134">Transmembrane beta strand</keyword>
<keyword evidence="9" id="KW-0406">Ion transport</keyword>
<dbReference type="InterPro" id="IPR049712">
    <property type="entry name" value="Poly_export"/>
</dbReference>
<dbReference type="Proteomes" id="UP000466730">
    <property type="component" value="Unassembled WGS sequence"/>
</dbReference>
<organism evidence="18 19">
    <name type="scientific">Rhodovulum strictum</name>
    <dbReference type="NCBI Taxonomy" id="58314"/>
    <lineage>
        <taxon>Bacteria</taxon>
        <taxon>Pseudomonadati</taxon>
        <taxon>Pseudomonadota</taxon>
        <taxon>Alphaproteobacteria</taxon>
        <taxon>Rhodobacterales</taxon>
        <taxon>Paracoccaceae</taxon>
        <taxon>Rhodovulum</taxon>
    </lineage>
</organism>
<keyword evidence="11" id="KW-0472">Membrane</keyword>
<dbReference type="GO" id="GO:0046930">
    <property type="term" value="C:pore complex"/>
    <property type="evidence" value="ECO:0007669"/>
    <property type="project" value="UniProtKB-KW"/>
</dbReference>
<evidence type="ECO:0000256" key="3">
    <source>
        <dbReference type="ARBA" id="ARBA00022448"/>
    </source>
</evidence>
<evidence type="ECO:0000256" key="10">
    <source>
        <dbReference type="ARBA" id="ARBA00023114"/>
    </source>
</evidence>
<evidence type="ECO:0000256" key="14">
    <source>
        <dbReference type="ARBA" id="ARBA00023288"/>
    </source>
</evidence>
<dbReference type="GO" id="GO:0015288">
    <property type="term" value="F:porin activity"/>
    <property type="evidence" value="ECO:0007669"/>
    <property type="project" value="UniProtKB-KW"/>
</dbReference>
<evidence type="ECO:0000256" key="13">
    <source>
        <dbReference type="ARBA" id="ARBA00023237"/>
    </source>
</evidence>
<evidence type="ECO:0000256" key="11">
    <source>
        <dbReference type="ARBA" id="ARBA00023136"/>
    </source>
</evidence>
<evidence type="ECO:0000256" key="2">
    <source>
        <dbReference type="ARBA" id="ARBA00009450"/>
    </source>
</evidence>
<dbReference type="InterPro" id="IPR003715">
    <property type="entry name" value="Poly_export_N"/>
</dbReference>
<dbReference type="Gene3D" id="3.10.560.10">
    <property type="entry name" value="Outer membrane lipoprotein wza domain like"/>
    <property type="match status" value="2"/>
</dbReference>
<dbReference type="InterPro" id="IPR019554">
    <property type="entry name" value="Soluble_ligand-bd"/>
</dbReference>
<comment type="similarity">
    <text evidence="2">Belongs to the BexD/CtrA/VexA family.</text>
</comment>
<dbReference type="GO" id="GO:0009279">
    <property type="term" value="C:cell outer membrane"/>
    <property type="evidence" value="ECO:0007669"/>
    <property type="project" value="UniProtKB-SubCell"/>
</dbReference>
<dbReference type="Pfam" id="PF22461">
    <property type="entry name" value="SLBB_2"/>
    <property type="match status" value="1"/>
</dbReference>
<evidence type="ECO:0000256" key="1">
    <source>
        <dbReference type="ARBA" id="ARBA00004571"/>
    </source>
</evidence>
<evidence type="ECO:0000256" key="12">
    <source>
        <dbReference type="ARBA" id="ARBA00023139"/>
    </source>
</evidence>
<keyword evidence="7" id="KW-0732">Signal</keyword>
<protein>
    <submittedName>
        <fullName evidence="18">Polysaccharide export protein</fullName>
    </submittedName>
</protein>
<evidence type="ECO:0000259" key="17">
    <source>
        <dbReference type="Pfam" id="PF22461"/>
    </source>
</evidence>
<sequence length="360" mass="38224">MATVGACGLPRSGPNKREIFSGAIQKQGDSFVVAVNDHVTRATAVVPAIGFPAEFRGAGLVTADIIQAGDVLGLTVYENVDDGILARSGGNAAALNEVQVDDSGFIFIPYAGRIRAAGNTPERLRQIITEKLDAQTPDPQVVVRRLAGDGATVSVVGGVAGQGVYPIQRPSRTLSGMLATAGGISIPPEVARITLLRGNQRGDVWFQDLYSHPQIDIALRNGDRILVERDTRAFTALGAMGAQRRVPFETQNLSAIEAIAQVGGLNTGLADPKGVFVMRNESQEVARMVLGREDLIGEQRMVYVLDLTQPNGMFLARDFAIRDGDTVYVTEAPFVQWQKTLNAITGTAGTANNLTSLAGN</sequence>
<dbReference type="InterPro" id="IPR054765">
    <property type="entry name" value="SLBB_dom"/>
</dbReference>
<dbReference type="PANTHER" id="PTHR33619">
    <property type="entry name" value="POLYSACCHARIDE EXPORT PROTEIN GFCE-RELATED"/>
    <property type="match status" value="1"/>
</dbReference>
<keyword evidence="8" id="KW-0625">Polysaccharide transport</keyword>
<dbReference type="GO" id="GO:0015159">
    <property type="term" value="F:polysaccharide transmembrane transporter activity"/>
    <property type="evidence" value="ECO:0007669"/>
    <property type="project" value="InterPro"/>
</dbReference>
<keyword evidence="5" id="KW-0762">Sugar transport</keyword>
<evidence type="ECO:0000256" key="5">
    <source>
        <dbReference type="ARBA" id="ARBA00022597"/>
    </source>
</evidence>
<dbReference type="Gene3D" id="3.30.1950.10">
    <property type="entry name" value="wza like domain"/>
    <property type="match status" value="1"/>
</dbReference>
<comment type="caution">
    <text evidence="18">The sequence shown here is derived from an EMBL/GenBank/DDBJ whole genome shotgun (WGS) entry which is preliminary data.</text>
</comment>
<evidence type="ECO:0000259" key="15">
    <source>
        <dbReference type="Pfam" id="PF02563"/>
    </source>
</evidence>
<feature type="domain" description="SLBB" evidence="17">
    <location>
        <begin position="237"/>
        <end position="329"/>
    </location>
</feature>
<keyword evidence="12" id="KW-0564">Palmitate</keyword>
<keyword evidence="13" id="KW-0998">Cell outer membrane</keyword>
<dbReference type="AlphaFoldDB" id="A0A844B4M9"/>
<evidence type="ECO:0000256" key="9">
    <source>
        <dbReference type="ARBA" id="ARBA00023065"/>
    </source>
</evidence>
<keyword evidence="14" id="KW-0449">Lipoprotein</keyword>
<dbReference type="GO" id="GO:0006811">
    <property type="term" value="P:monoatomic ion transport"/>
    <property type="evidence" value="ECO:0007669"/>
    <property type="project" value="UniProtKB-KW"/>
</dbReference>
<evidence type="ECO:0000256" key="4">
    <source>
        <dbReference type="ARBA" id="ARBA00022452"/>
    </source>
</evidence>
<proteinExistence type="inferred from homology"/>
<keyword evidence="3" id="KW-0813">Transport</keyword>
<comment type="subcellular location">
    <subcellularLocation>
        <location evidence="1">Cell outer membrane</location>
        <topology evidence="1">Multi-pass membrane protein</topology>
    </subcellularLocation>
</comment>
<keyword evidence="19" id="KW-1185">Reference proteome</keyword>
<feature type="domain" description="Soluble ligand binding" evidence="16">
    <location>
        <begin position="153"/>
        <end position="202"/>
    </location>
</feature>
<gene>
    <name evidence="18" type="ORF">GH815_09995</name>
</gene>
<feature type="domain" description="Polysaccharide export protein N-terminal" evidence="15">
    <location>
        <begin position="65"/>
        <end position="144"/>
    </location>
</feature>
<evidence type="ECO:0000313" key="19">
    <source>
        <dbReference type="Proteomes" id="UP000466730"/>
    </source>
</evidence>
<evidence type="ECO:0000313" key="18">
    <source>
        <dbReference type="EMBL" id="MRH21326.1"/>
    </source>
</evidence>
<dbReference type="Pfam" id="PF10531">
    <property type="entry name" value="SLBB"/>
    <property type="match status" value="1"/>
</dbReference>
<reference evidence="18 19" key="1">
    <citation type="submission" date="2019-11" db="EMBL/GenBank/DDBJ databases">
        <title>Draft Whole-Genome sequence of the marine photosynthetic bacterium Rhodovulum strictum DSM 11289.</title>
        <authorList>
            <person name="Kyndt J.A."/>
            <person name="Meyer T.E."/>
        </authorList>
    </citation>
    <scope>NUCLEOTIDE SEQUENCE [LARGE SCALE GENOMIC DNA]</scope>
    <source>
        <strain evidence="18 19">DSM 11289</strain>
    </source>
</reference>
<keyword evidence="6" id="KW-0812">Transmembrane</keyword>
<evidence type="ECO:0000259" key="16">
    <source>
        <dbReference type="Pfam" id="PF10531"/>
    </source>
</evidence>
<dbReference type="EMBL" id="WJPO01000013">
    <property type="protein sequence ID" value="MRH21326.1"/>
    <property type="molecule type" value="Genomic_DNA"/>
</dbReference>